<dbReference type="InterPro" id="IPR009056">
    <property type="entry name" value="Cyt_c-like_dom"/>
</dbReference>
<keyword evidence="2 8" id="KW-0349">Heme</keyword>
<dbReference type="PANTHER" id="PTHR10266:SF3">
    <property type="entry name" value="CYTOCHROME C1, HEME PROTEIN, MITOCHONDRIAL"/>
    <property type="match status" value="1"/>
</dbReference>
<organism evidence="11 12">
    <name type="scientific">Candidatus Ichthyocystis hellenicum</name>
    <dbReference type="NCBI Taxonomy" id="1561003"/>
    <lineage>
        <taxon>Bacteria</taxon>
        <taxon>Pseudomonadati</taxon>
        <taxon>Pseudomonadota</taxon>
        <taxon>Betaproteobacteria</taxon>
        <taxon>Burkholderiales</taxon>
        <taxon>Candidatus Ichthyocystis</taxon>
    </lineage>
</organism>
<evidence type="ECO:0000256" key="3">
    <source>
        <dbReference type="ARBA" id="ARBA00022692"/>
    </source>
</evidence>
<keyword evidence="4 8" id="KW-0479">Metal-binding</keyword>
<protein>
    <submittedName>
        <fullName evidence="11">Cytochrome c1</fullName>
    </submittedName>
</protein>
<keyword evidence="6 8" id="KW-0408">Iron</keyword>
<dbReference type="PATRIC" id="fig|1561003.3.peg.298"/>
<reference evidence="12" key="1">
    <citation type="submission" date="2015-11" db="EMBL/GenBank/DDBJ databases">
        <authorList>
            <person name="Seth-Smith H.M.B."/>
        </authorList>
    </citation>
    <scope>NUCLEOTIDE SEQUENCE [LARGE SCALE GENOMIC DNA]</scope>
    <source>
        <strain evidence="12">2013Ark11</strain>
    </source>
</reference>
<dbReference type="PANTHER" id="PTHR10266">
    <property type="entry name" value="CYTOCHROME C1"/>
    <property type="match status" value="1"/>
</dbReference>
<dbReference type="AlphaFoldDB" id="A0A0S4M2E2"/>
<feature type="binding site" description="covalent" evidence="8">
    <location>
        <position position="53"/>
    </location>
    <ligand>
        <name>heme c</name>
        <dbReference type="ChEBI" id="CHEBI:61717"/>
    </ligand>
</feature>
<evidence type="ECO:0000313" key="11">
    <source>
        <dbReference type="EMBL" id="CUT17148.1"/>
    </source>
</evidence>
<dbReference type="Pfam" id="PF02167">
    <property type="entry name" value="Cytochrom_C1"/>
    <property type="match status" value="2"/>
</dbReference>
<dbReference type="Gene3D" id="1.20.5.100">
    <property type="entry name" value="Cytochrome c1, transmembrane anchor, C-terminal"/>
    <property type="match status" value="1"/>
</dbReference>
<dbReference type="Gene3D" id="1.10.760.10">
    <property type="entry name" value="Cytochrome c-like domain"/>
    <property type="match status" value="1"/>
</dbReference>
<dbReference type="RefSeq" id="WP_092342796.1">
    <property type="nucleotide sequence ID" value="NZ_FLSL01000089.1"/>
</dbReference>
<dbReference type="GO" id="GO:0020037">
    <property type="term" value="F:heme binding"/>
    <property type="evidence" value="ECO:0007669"/>
    <property type="project" value="InterPro"/>
</dbReference>
<gene>
    <name evidence="11" type="primary">petC</name>
    <name evidence="11" type="ORF">Ark11_0292</name>
</gene>
<keyword evidence="3 9" id="KW-0812">Transmembrane</keyword>
<evidence type="ECO:0000256" key="4">
    <source>
        <dbReference type="ARBA" id="ARBA00022723"/>
    </source>
</evidence>
<evidence type="ECO:0000259" key="10">
    <source>
        <dbReference type="PROSITE" id="PS51007"/>
    </source>
</evidence>
<keyword evidence="12" id="KW-1185">Reference proteome</keyword>
<feature type="domain" description="Cytochrome c" evidence="10">
    <location>
        <begin position="37"/>
        <end position="128"/>
    </location>
</feature>
<evidence type="ECO:0000256" key="2">
    <source>
        <dbReference type="ARBA" id="ARBA00022617"/>
    </source>
</evidence>
<dbReference type="OrthoDB" id="9798864at2"/>
<evidence type="ECO:0000256" key="6">
    <source>
        <dbReference type="ARBA" id="ARBA00023004"/>
    </source>
</evidence>
<name>A0A0S4M2E2_9BURK</name>
<dbReference type="InterPro" id="IPR002326">
    <property type="entry name" value="Cyt_c1"/>
</dbReference>
<dbReference type="SUPFAM" id="SSF46626">
    <property type="entry name" value="Cytochrome c"/>
    <property type="match status" value="1"/>
</dbReference>
<feature type="transmembrane region" description="Helical" evidence="9">
    <location>
        <begin position="249"/>
        <end position="267"/>
    </location>
</feature>
<keyword evidence="7 9" id="KW-0472">Membrane</keyword>
<dbReference type="Proteomes" id="UP000198651">
    <property type="component" value="Chromosome I"/>
</dbReference>
<proteinExistence type="predicted"/>
<evidence type="ECO:0000256" key="1">
    <source>
        <dbReference type="ARBA" id="ARBA00004370"/>
    </source>
</evidence>
<dbReference type="EMBL" id="LN906597">
    <property type="protein sequence ID" value="CUT17148.1"/>
    <property type="molecule type" value="Genomic_DNA"/>
</dbReference>
<accession>A0A0S4M2E2</accession>
<comment type="cofactor">
    <cofactor evidence="8">
        <name>heme c</name>
        <dbReference type="ChEBI" id="CHEBI:61717"/>
    </cofactor>
    <text evidence="8">Binds 1 heme c group covalently per subunit.</text>
</comment>
<evidence type="ECO:0000313" key="12">
    <source>
        <dbReference type="Proteomes" id="UP000198651"/>
    </source>
</evidence>
<dbReference type="GO" id="GO:0016020">
    <property type="term" value="C:membrane"/>
    <property type="evidence" value="ECO:0007669"/>
    <property type="project" value="UniProtKB-SubCell"/>
</dbReference>
<evidence type="ECO:0000256" key="7">
    <source>
        <dbReference type="ARBA" id="ARBA00023136"/>
    </source>
</evidence>
<feature type="binding site" description="covalent" evidence="8">
    <location>
        <position position="50"/>
    </location>
    <ligand>
        <name>heme c</name>
        <dbReference type="ChEBI" id="CHEBI:61717"/>
    </ligand>
</feature>
<dbReference type="InterPro" id="IPR036909">
    <property type="entry name" value="Cyt_c-like_dom_sf"/>
</dbReference>
<dbReference type="GO" id="GO:0046872">
    <property type="term" value="F:metal ion binding"/>
    <property type="evidence" value="ECO:0007669"/>
    <property type="project" value="UniProtKB-KW"/>
</dbReference>
<dbReference type="PROSITE" id="PS51007">
    <property type="entry name" value="CYTC"/>
    <property type="match status" value="1"/>
</dbReference>
<dbReference type="GO" id="GO:0009055">
    <property type="term" value="F:electron transfer activity"/>
    <property type="evidence" value="ECO:0007669"/>
    <property type="project" value="InterPro"/>
</dbReference>
<keyword evidence="5 9" id="KW-1133">Transmembrane helix</keyword>
<evidence type="ECO:0000256" key="8">
    <source>
        <dbReference type="PIRSR" id="PIRSR602326-1"/>
    </source>
</evidence>
<sequence length="276" mass="31487">MYSRIMVFLLAFMVPVVGFSEEDGVALDRARISLNPVNLQRGARTFVNYCMGCHSASGFRYAGLQKIGLKKEEILTYLAPDRKISDFLISSMNHSDAEKWFGVIPPDLSWVARSRGVDWVYTYLRSFYRDNDRPNGWNNVAFPSVNMPNIFHDLGGVRSVTFEEVREIHDDSGNLSGYKRLIKTYPGDGSHKETVESLPGVNYSPYHRTIWGEYKGGLVTPVKYDNLITDLVSFLSYIAEPKLEERESIGFFFITWLLILSGLLYALKSDFWSDVD</sequence>
<evidence type="ECO:0000256" key="5">
    <source>
        <dbReference type="ARBA" id="ARBA00022989"/>
    </source>
</evidence>
<feature type="binding site" description="covalent" evidence="8">
    <location>
        <position position="54"/>
    </location>
    <ligand>
        <name>heme c</name>
        <dbReference type="ChEBI" id="CHEBI:61717"/>
    </ligand>
</feature>
<comment type="subcellular location">
    <subcellularLocation>
        <location evidence="1">Membrane</location>
    </subcellularLocation>
</comment>
<evidence type="ECO:0000256" key="9">
    <source>
        <dbReference type="SAM" id="Phobius"/>
    </source>
</evidence>
<dbReference type="STRING" id="1561003.Ark11_0292"/>